<dbReference type="CDD" id="cd02440">
    <property type="entry name" value="AdoMet_MTases"/>
    <property type="match status" value="1"/>
</dbReference>
<reference evidence="7" key="1">
    <citation type="journal article" date="2020" name="Nature">
        <title>Giant virus diversity and host interactions through global metagenomics.</title>
        <authorList>
            <person name="Schulz F."/>
            <person name="Roux S."/>
            <person name="Paez-Espino D."/>
            <person name="Jungbluth S."/>
            <person name="Walsh D.A."/>
            <person name="Denef V.J."/>
            <person name="McMahon K.D."/>
            <person name="Konstantinidis K.T."/>
            <person name="Eloe-Fadrosh E.A."/>
            <person name="Kyrpides N.C."/>
            <person name="Woyke T."/>
        </authorList>
    </citation>
    <scope>NUCLEOTIDE SEQUENCE</scope>
    <source>
        <strain evidence="7">GVMAG-S-1101171-110</strain>
    </source>
</reference>
<name>A0A6C0K8F9_9ZZZZ</name>
<dbReference type="EC" id="2.1.1.360" evidence="1"/>
<dbReference type="GO" id="GO:0140956">
    <property type="term" value="F:histone H3K79 trimethyltransferase activity"/>
    <property type="evidence" value="ECO:0007669"/>
    <property type="project" value="UniProtKB-EC"/>
</dbReference>
<dbReference type="AlphaFoldDB" id="A0A6C0K8F9"/>
<dbReference type="GO" id="GO:0051726">
    <property type="term" value="P:regulation of cell cycle"/>
    <property type="evidence" value="ECO:0007669"/>
    <property type="project" value="InterPro"/>
</dbReference>
<accession>A0A6C0K8F9</accession>
<feature type="domain" description="DOT1" evidence="6">
    <location>
        <begin position="57"/>
        <end position="197"/>
    </location>
</feature>
<dbReference type="InterPro" id="IPR030445">
    <property type="entry name" value="H3-K79_meTrfase"/>
</dbReference>
<dbReference type="PANTHER" id="PTHR21451">
    <property type="entry name" value="HISTONE H3 METHYLTRANSFERASE"/>
    <property type="match status" value="1"/>
</dbReference>
<comment type="catalytic activity">
    <reaction evidence="5">
        <text>L-lysyl(79)-[histone H3] + 3 S-adenosyl-L-methionine = N(6),N(6),N(6)-trimethyl-L-lysyl(79)-[histone H3] + 3 S-adenosyl-L-homocysteine + 3 H(+)</text>
        <dbReference type="Rhea" id="RHEA:60328"/>
        <dbReference type="Rhea" id="RHEA-COMP:15549"/>
        <dbReference type="Rhea" id="RHEA-COMP:15552"/>
        <dbReference type="ChEBI" id="CHEBI:15378"/>
        <dbReference type="ChEBI" id="CHEBI:29969"/>
        <dbReference type="ChEBI" id="CHEBI:57856"/>
        <dbReference type="ChEBI" id="CHEBI:59789"/>
        <dbReference type="ChEBI" id="CHEBI:61961"/>
        <dbReference type="EC" id="2.1.1.360"/>
    </reaction>
</comment>
<evidence type="ECO:0000259" key="6">
    <source>
        <dbReference type="Pfam" id="PF08123"/>
    </source>
</evidence>
<dbReference type="InterPro" id="IPR029063">
    <property type="entry name" value="SAM-dependent_MTases_sf"/>
</dbReference>
<dbReference type="SUPFAM" id="SSF53335">
    <property type="entry name" value="S-adenosyl-L-methionine-dependent methyltransferases"/>
    <property type="match status" value="1"/>
</dbReference>
<dbReference type="Pfam" id="PF08123">
    <property type="entry name" value="DOT1"/>
    <property type="match status" value="1"/>
</dbReference>
<keyword evidence="3" id="KW-0156">Chromatin regulator</keyword>
<evidence type="ECO:0000313" key="7">
    <source>
        <dbReference type="EMBL" id="QHU12424.1"/>
    </source>
</evidence>
<evidence type="ECO:0000256" key="2">
    <source>
        <dbReference type="ARBA" id="ARBA00020987"/>
    </source>
</evidence>
<evidence type="ECO:0000256" key="1">
    <source>
        <dbReference type="ARBA" id="ARBA00012190"/>
    </source>
</evidence>
<dbReference type="EMBL" id="MN740799">
    <property type="protein sequence ID" value="QHU12424.1"/>
    <property type="molecule type" value="Genomic_DNA"/>
</dbReference>
<evidence type="ECO:0000256" key="3">
    <source>
        <dbReference type="ARBA" id="ARBA00022853"/>
    </source>
</evidence>
<dbReference type="PANTHER" id="PTHR21451:SF19">
    <property type="entry name" value="ACTIVATED IN BLOCKED UNFOLDED PROTEIN RESPONSE"/>
    <property type="match status" value="1"/>
</dbReference>
<evidence type="ECO:0000256" key="5">
    <source>
        <dbReference type="ARBA" id="ARBA00047770"/>
    </source>
</evidence>
<organism evidence="7">
    <name type="scientific">viral metagenome</name>
    <dbReference type="NCBI Taxonomy" id="1070528"/>
    <lineage>
        <taxon>unclassified sequences</taxon>
        <taxon>metagenomes</taxon>
        <taxon>organismal metagenomes</taxon>
    </lineage>
</organism>
<dbReference type="Gene3D" id="3.40.50.150">
    <property type="entry name" value="Vaccinia Virus protein VP39"/>
    <property type="match status" value="1"/>
</dbReference>
<dbReference type="InterPro" id="IPR025789">
    <property type="entry name" value="DOT1_dom"/>
</dbReference>
<protein>
    <recommendedName>
        <fullName evidence="2">Histone-lysine N-methyltransferase, H3 lysine-79 specific</fullName>
        <ecNumber evidence="1">2.1.1.360</ecNumber>
    </recommendedName>
    <alternativeName>
        <fullName evidence="4">Histone H3-K79 methyltransferase</fullName>
    </alternativeName>
</protein>
<sequence>MEQQQAKTRRILRTRGTTRRKILLGGGPVKLNTDAISAVLAPIYSGLPYTKAAGHHNLTYGEIEWATLKFMVEYIEKDIPGVGIISKGKFYDLGSGRGRAVLYMALAGPFEQSVGIEILPERVALAQQALMKLKQSIPTAGSKVLLYESSFLNPKFKYKDARAIYISNLCLDTETQEALFHKLMVEMPKGSLLFCSKVPTPLPAAFQLLGVERMPMTWTPTSDFHILRHL</sequence>
<evidence type="ECO:0000256" key="4">
    <source>
        <dbReference type="ARBA" id="ARBA00029821"/>
    </source>
</evidence>
<proteinExistence type="predicted"/>